<evidence type="ECO:0000256" key="5">
    <source>
        <dbReference type="ARBA" id="ARBA00022475"/>
    </source>
</evidence>
<keyword evidence="5" id="KW-1003">Cell membrane</keyword>
<evidence type="ECO:0000256" key="21">
    <source>
        <dbReference type="ARBA" id="ARBA00043210"/>
    </source>
</evidence>
<dbReference type="GO" id="GO:0006631">
    <property type="term" value="P:fatty acid metabolic process"/>
    <property type="evidence" value="ECO:0007669"/>
    <property type="project" value="UniProtKB-KW"/>
</dbReference>
<evidence type="ECO:0000259" key="28">
    <source>
        <dbReference type="Pfam" id="PF03061"/>
    </source>
</evidence>
<keyword evidence="14" id="KW-0472">Membrane</keyword>
<keyword evidence="11" id="KW-0809">Transit peptide</keyword>
<evidence type="ECO:0000256" key="1">
    <source>
        <dbReference type="ARBA" id="ARBA00004496"/>
    </source>
</evidence>
<keyword evidence="7" id="KW-0053">Apoptosis</keyword>
<evidence type="ECO:0000256" key="22">
    <source>
        <dbReference type="ARBA" id="ARBA00047588"/>
    </source>
</evidence>
<comment type="catalytic activity">
    <reaction evidence="17">
        <text>(9Z)-octadecenoyl-CoA + H2O = (9Z)-octadecenoate + CoA + H(+)</text>
        <dbReference type="Rhea" id="RHEA:40139"/>
        <dbReference type="ChEBI" id="CHEBI:15377"/>
        <dbReference type="ChEBI" id="CHEBI:15378"/>
        <dbReference type="ChEBI" id="CHEBI:30823"/>
        <dbReference type="ChEBI" id="CHEBI:57287"/>
        <dbReference type="ChEBI" id="CHEBI:57387"/>
    </reaction>
    <physiologicalReaction direction="left-to-right" evidence="17">
        <dbReference type="Rhea" id="RHEA:40140"/>
    </physiologicalReaction>
</comment>
<dbReference type="GO" id="GO:0016787">
    <property type="term" value="F:hydrolase activity"/>
    <property type="evidence" value="ECO:0007669"/>
    <property type="project" value="UniProtKB-KW"/>
</dbReference>
<evidence type="ECO:0000256" key="24">
    <source>
        <dbReference type="ARBA" id="ARBA00047969"/>
    </source>
</evidence>
<evidence type="ECO:0000256" key="19">
    <source>
        <dbReference type="ARBA" id="ARBA00038848"/>
    </source>
</evidence>
<dbReference type="PANTHER" id="PTHR12418">
    <property type="entry name" value="ACYL-COENZYME A THIOESTERASE THEM4"/>
    <property type="match status" value="1"/>
</dbReference>
<dbReference type="CDD" id="cd03443">
    <property type="entry name" value="PaaI_thioesterase"/>
    <property type="match status" value="1"/>
</dbReference>
<evidence type="ECO:0000256" key="6">
    <source>
        <dbReference type="ARBA" id="ARBA00022490"/>
    </source>
</evidence>
<keyword evidence="15" id="KW-0966">Cell projection</keyword>
<accession>A0A6J6GN20</accession>
<dbReference type="GO" id="GO:0005758">
    <property type="term" value="C:mitochondrial intermembrane space"/>
    <property type="evidence" value="ECO:0007669"/>
    <property type="project" value="UniProtKB-SubCell"/>
</dbReference>
<evidence type="ECO:0000256" key="26">
    <source>
        <dbReference type="ARBA" id="ARBA00048180"/>
    </source>
</evidence>
<evidence type="ECO:0000256" key="2">
    <source>
        <dbReference type="ARBA" id="ARBA00004569"/>
    </source>
</evidence>
<dbReference type="Pfam" id="PF03061">
    <property type="entry name" value="4HBT"/>
    <property type="match status" value="1"/>
</dbReference>
<feature type="domain" description="Thioesterase" evidence="28">
    <location>
        <begin position="137"/>
        <end position="207"/>
    </location>
</feature>
<dbReference type="PANTHER" id="PTHR12418:SF19">
    <property type="entry name" value="ACYL-COENZYME A THIOESTERASE THEM4"/>
    <property type="match status" value="1"/>
</dbReference>
<comment type="catalytic activity">
    <reaction evidence="23">
        <text>hexadecanoyl-CoA + H2O = hexadecanoate + CoA + H(+)</text>
        <dbReference type="Rhea" id="RHEA:16645"/>
        <dbReference type="ChEBI" id="CHEBI:7896"/>
        <dbReference type="ChEBI" id="CHEBI:15377"/>
        <dbReference type="ChEBI" id="CHEBI:15378"/>
        <dbReference type="ChEBI" id="CHEBI:57287"/>
        <dbReference type="ChEBI" id="CHEBI:57379"/>
        <dbReference type="EC" id="3.1.2.2"/>
    </reaction>
    <physiologicalReaction direction="left-to-right" evidence="23">
        <dbReference type="Rhea" id="RHEA:16646"/>
    </physiologicalReaction>
</comment>
<evidence type="ECO:0000256" key="8">
    <source>
        <dbReference type="ARBA" id="ARBA00022792"/>
    </source>
</evidence>
<comment type="catalytic activity">
    <reaction evidence="22">
        <text>octanoyl-CoA + H2O = octanoate + CoA + H(+)</text>
        <dbReference type="Rhea" id="RHEA:30143"/>
        <dbReference type="ChEBI" id="CHEBI:15377"/>
        <dbReference type="ChEBI" id="CHEBI:15378"/>
        <dbReference type="ChEBI" id="CHEBI:25646"/>
        <dbReference type="ChEBI" id="CHEBI:57287"/>
        <dbReference type="ChEBI" id="CHEBI:57386"/>
    </reaction>
    <physiologicalReaction direction="left-to-right" evidence="22">
        <dbReference type="Rhea" id="RHEA:30144"/>
    </physiologicalReaction>
</comment>
<comment type="catalytic activity">
    <reaction evidence="26">
        <text>tetradecanoyl-CoA + H2O = tetradecanoate + CoA + H(+)</text>
        <dbReference type="Rhea" id="RHEA:40119"/>
        <dbReference type="ChEBI" id="CHEBI:15377"/>
        <dbReference type="ChEBI" id="CHEBI:15378"/>
        <dbReference type="ChEBI" id="CHEBI:30807"/>
        <dbReference type="ChEBI" id="CHEBI:57287"/>
        <dbReference type="ChEBI" id="CHEBI:57385"/>
    </reaction>
    <physiologicalReaction direction="left-to-right" evidence="26">
        <dbReference type="Rhea" id="RHEA:40120"/>
    </physiologicalReaction>
</comment>
<keyword evidence="13" id="KW-0496">Mitochondrion</keyword>
<evidence type="ECO:0000256" key="17">
    <source>
        <dbReference type="ARBA" id="ARBA00037002"/>
    </source>
</evidence>
<evidence type="ECO:0000256" key="25">
    <source>
        <dbReference type="ARBA" id="ARBA00048074"/>
    </source>
</evidence>
<keyword evidence="10" id="KW-0276">Fatty acid metabolism</keyword>
<evidence type="ECO:0000256" key="14">
    <source>
        <dbReference type="ARBA" id="ARBA00023136"/>
    </source>
</evidence>
<evidence type="ECO:0000256" key="13">
    <source>
        <dbReference type="ARBA" id="ARBA00023128"/>
    </source>
</evidence>
<feature type="compositionally biased region" description="Polar residues" evidence="27">
    <location>
        <begin position="1"/>
        <end position="11"/>
    </location>
</feature>
<keyword evidence="6" id="KW-0963">Cytoplasm</keyword>
<evidence type="ECO:0000256" key="9">
    <source>
        <dbReference type="ARBA" id="ARBA00022801"/>
    </source>
</evidence>
<feature type="region of interest" description="Disordered" evidence="27">
    <location>
        <begin position="1"/>
        <end position="21"/>
    </location>
</feature>
<comment type="catalytic activity">
    <reaction evidence="16">
        <text>(5Z,8Z,11Z,14Z)-eicosatetraenoyl-CoA + H2O = (5Z,8Z,11Z,14Z)-eicosatetraenoate + CoA + H(+)</text>
        <dbReference type="Rhea" id="RHEA:40151"/>
        <dbReference type="ChEBI" id="CHEBI:15377"/>
        <dbReference type="ChEBI" id="CHEBI:15378"/>
        <dbReference type="ChEBI" id="CHEBI:32395"/>
        <dbReference type="ChEBI" id="CHEBI:57287"/>
        <dbReference type="ChEBI" id="CHEBI:57368"/>
    </reaction>
    <physiologicalReaction direction="left-to-right" evidence="16">
        <dbReference type="Rhea" id="RHEA:40152"/>
    </physiologicalReaction>
</comment>
<dbReference type="GO" id="GO:0006915">
    <property type="term" value="P:apoptotic process"/>
    <property type="evidence" value="ECO:0007669"/>
    <property type="project" value="UniProtKB-KW"/>
</dbReference>
<dbReference type="AlphaFoldDB" id="A0A6J6GN20"/>
<dbReference type="GO" id="GO:0005743">
    <property type="term" value="C:mitochondrial inner membrane"/>
    <property type="evidence" value="ECO:0007669"/>
    <property type="project" value="UniProtKB-SubCell"/>
</dbReference>
<evidence type="ECO:0000256" key="27">
    <source>
        <dbReference type="SAM" id="MobiDB-lite"/>
    </source>
</evidence>
<comment type="catalytic activity">
    <reaction evidence="24">
        <text>decanoyl-CoA + H2O = decanoate + CoA + H(+)</text>
        <dbReference type="Rhea" id="RHEA:40059"/>
        <dbReference type="ChEBI" id="CHEBI:15377"/>
        <dbReference type="ChEBI" id="CHEBI:15378"/>
        <dbReference type="ChEBI" id="CHEBI:27689"/>
        <dbReference type="ChEBI" id="CHEBI:57287"/>
        <dbReference type="ChEBI" id="CHEBI:61430"/>
    </reaction>
    <physiologicalReaction direction="left-to-right" evidence="24">
        <dbReference type="Rhea" id="RHEA:40060"/>
    </physiologicalReaction>
</comment>
<name>A0A6J6GN20_9ZZZZ</name>
<evidence type="ECO:0000256" key="11">
    <source>
        <dbReference type="ARBA" id="ARBA00022946"/>
    </source>
</evidence>
<evidence type="ECO:0000256" key="15">
    <source>
        <dbReference type="ARBA" id="ARBA00023273"/>
    </source>
</evidence>
<dbReference type="InterPro" id="IPR052365">
    <property type="entry name" value="THEM4/THEM5_acyl-CoA_thioest"/>
</dbReference>
<evidence type="ECO:0000313" key="29">
    <source>
        <dbReference type="EMBL" id="CAB4602752.1"/>
    </source>
</evidence>
<sequence>MSSPDPANLTNPFKGFHIRTEERSPTDEIRLKIAEELRVVFDELLATSAPVEELEQTRAIVNQAVSLLKLRPHSHDYEGPAEGSLAPMNSFLDRSPIIGAINPLSVPMRMDIEGDGGIESTVVGYALFPAAYEGPPGCVHGGFIAAYFDEVLGMAQSLSGNPGMTVNLTVDYRAPTPLKQPVIFRGRVVSIDGRKISVAGTLHHGETLCAEAKGLFVSMRPEVFSRLVEIRQAHQAK</sequence>
<evidence type="ECO:0000256" key="7">
    <source>
        <dbReference type="ARBA" id="ARBA00022703"/>
    </source>
</evidence>
<evidence type="ECO:0000256" key="10">
    <source>
        <dbReference type="ARBA" id="ARBA00022832"/>
    </source>
</evidence>
<evidence type="ECO:0000256" key="20">
    <source>
        <dbReference type="ARBA" id="ARBA00040123"/>
    </source>
</evidence>
<evidence type="ECO:0000256" key="4">
    <source>
        <dbReference type="ARBA" id="ARBA00004637"/>
    </source>
</evidence>
<dbReference type="GO" id="GO:0032587">
    <property type="term" value="C:ruffle membrane"/>
    <property type="evidence" value="ECO:0007669"/>
    <property type="project" value="UniProtKB-SubCell"/>
</dbReference>
<reference evidence="29" key="1">
    <citation type="submission" date="2020-05" db="EMBL/GenBank/DDBJ databases">
        <authorList>
            <person name="Chiriac C."/>
            <person name="Salcher M."/>
            <person name="Ghai R."/>
            <person name="Kavagutti S V."/>
        </authorList>
    </citation>
    <scope>NUCLEOTIDE SEQUENCE</scope>
</reference>
<keyword evidence="8" id="KW-0999">Mitochondrion inner membrane</keyword>
<comment type="subcellular location">
    <subcellularLocation>
        <location evidence="3">Cell projection</location>
        <location evidence="3">Ruffle membrane</location>
    </subcellularLocation>
    <subcellularLocation>
        <location evidence="1">Cytoplasm</location>
    </subcellularLocation>
    <subcellularLocation>
        <location evidence="4">Mitochondrion inner membrane</location>
        <topology evidence="4">Peripheral membrane protein</topology>
    </subcellularLocation>
    <subcellularLocation>
        <location evidence="2">Mitochondrion intermembrane space</location>
    </subcellularLocation>
</comment>
<comment type="catalytic activity">
    <reaction evidence="25">
        <text>dodecanoyl-CoA + H2O = dodecanoate + CoA + H(+)</text>
        <dbReference type="Rhea" id="RHEA:30135"/>
        <dbReference type="ChEBI" id="CHEBI:15377"/>
        <dbReference type="ChEBI" id="CHEBI:15378"/>
        <dbReference type="ChEBI" id="CHEBI:18262"/>
        <dbReference type="ChEBI" id="CHEBI:57287"/>
        <dbReference type="ChEBI" id="CHEBI:57375"/>
    </reaction>
    <physiologicalReaction direction="left-to-right" evidence="25">
        <dbReference type="Rhea" id="RHEA:30136"/>
    </physiologicalReaction>
</comment>
<dbReference type="EMBL" id="CAEZUN010000086">
    <property type="protein sequence ID" value="CAB4602752.1"/>
    <property type="molecule type" value="Genomic_DNA"/>
</dbReference>
<evidence type="ECO:0000256" key="23">
    <source>
        <dbReference type="ARBA" id="ARBA00047734"/>
    </source>
</evidence>
<dbReference type="InterPro" id="IPR006683">
    <property type="entry name" value="Thioestr_dom"/>
</dbReference>
<comment type="similarity">
    <text evidence="18">Belongs to the THEM4/THEM5 thioesterase family.</text>
</comment>
<dbReference type="SUPFAM" id="SSF54637">
    <property type="entry name" value="Thioesterase/thiol ester dehydrase-isomerase"/>
    <property type="match status" value="1"/>
</dbReference>
<dbReference type="InterPro" id="IPR029069">
    <property type="entry name" value="HotDog_dom_sf"/>
</dbReference>
<gene>
    <name evidence="29" type="ORF">UFOPK1826_00784</name>
</gene>
<proteinExistence type="inferred from homology"/>
<evidence type="ECO:0000256" key="3">
    <source>
        <dbReference type="ARBA" id="ARBA00004632"/>
    </source>
</evidence>
<keyword evidence="12" id="KW-0443">Lipid metabolism</keyword>
<organism evidence="29">
    <name type="scientific">freshwater metagenome</name>
    <dbReference type="NCBI Taxonomy" id="449393"/>
    <lineage>
        <taxon>unclassified sequences</taxon>
        <taxon>metagenomes</taxon>
        <taxon>ecological metagenomes</taxon>
    </lineage>
</organism>
<keyword evidence="9" id="KW-0378">Hydrolase</keyword>
<evidence type="ECO:0000256" key="12">
    <source>
        <dbReference type="ARBA" id="ARBA00023098"/>
    </source>
</evidence>
<evidence type="ECO:0000256" key="18">
    <source>
        <dbReference type="ARBA" id="ARBA00038456"/>
    </source>
</evidence>
<dbReference type="EC" id="3.1.2.2" evidence="19"/>
<dbReference type="Gene3D" id="3.10.129.10">
    <property type="entry name" value="Hotdog Thioesterase"/>
    <property type="match status" value="1"/>
</dbReference>
<evidence type="ECO:0000256" key="16">
    <source>
        <dbReference type="ARBA" id="ARBA00035852"/>
    </source>
</evidence>
<protein>
    <recommendedName>
        <fullName evidence="20">Acyl-coenzyme A thioesterase THEM4</fullName>
        <ecNumber evidence="19">3.1.2.2</ecNumber>
    </recommendedName>
    <alternativeName>
        <fullName evidence="21">Thioesterase superfamily member 4</fullName>
    </alternativeName>
</protein>